<organism evidence="3 4">
    <name type="scientific">Roseivivax halodurans JCM 10272</name>
    <dbReference type="NCBI Taxonomy" id="1449350"/>
    <lineage>
        <taxon>Bacteria</taxon>
        <taxon>Pseudomonadati</taxon>
        <taxon>Pseudomonadota</taxon>
        <taxon>Alphaproteobacteria</taxon>
        <taxon>Rhodobacterales</taxon>
        <taxon>Roseobacteraceae</taxon>
        <taxon>Roseivivax</taxon>
    </lineage>
</organism>
<dbReference type="RefSeq" id="WP_037265974.1">
    <property type="nucleotide sequence ID" value="NZ_JALZ01000037.1"/>
</dbReference>
<evidence type="ECO:0000256" key="1">
    <source>
        <dbReference type="SAM" id="SignalP"/>
    </source>
</evidence>
<dbReference type="Proteomes" id="UP000022447">
    <property type="component" value="Unassembled WGS sequence"/>
</dbReference>
<evidence type="ECO:0000259" key="2">
    <source>
        <dbReference type="Pfam" id="PF09832"/>
    </source>
</evidence>
<comment type="caution">
    <text evidence="3">The sequence shown here is derived from an EMBL/GenBank/DDBJ whole genome shotgun (WGS) entry which is preliminary data.</text>
</comment>
<dbReference type="EMBL" id="JALZ01000037">
    <property type="protein sequence ID" value="ETX13108.1"/>
    <property type="molecule type" value="Genomic_DNA"/>
</dbReference>
<keyword evidence="1" id="KW-0732">Signal</keyword>
<keyword evidence="4" id="KW-1185">Reference proteome</keyword>
<feature type="chain" id="PRO_5004977560" evidence="1">
    <location>
        <begin position="22"/>
        <end position="270"/>
    </location>
</feature>
<evidence type="ECO:0000313" key="4">
    <source>
        <dbReference type="Proteomes" id="UP000022447"/>
    </source>
</evidence>
<gene>
    <name evidence="3" type="ORF">OCH239_13395</name>
</gene>
<evidence type="ECO:0000313" key="3">
    <source>
        <dbReference type="EMBL" id="ETX13108.1"/>
    </source>
</evidence>
<dbReference type="Pfam" id="PF09832">
    <property type="entry name" value="DUF2059"/>
    <property type="match status" value="1"/>
</dbReference>
<sequence length="270" mass="29641">MPFRHALAALCTVAVATPSLAEPVDDLMQALSVGRVVEVMREEGLSYADELAGDMMPSGADEEWRETAERIYDAERMEQAVRAGFAESLGETDLQPLVDFFSSDLGARVIELEIEAREAMVDPAVEEAARERYRDIAGDGGPRLEQLEAFVAANDLIEQNVTGALNASLAFYRGLGAGGALEIPEDEMLADVWSQEPGTREDTTEWLYAYLLMAYEPLSEDELGRYVDLSQSEEGEALNRALFAGFNDMYNEISYAMGLAAARQMAQTDL</sequence>
<keyword evidence="3" id="KW-0689">Ribosomal protein</keyword>
<feature type="domain" description="DUF2059" evidence="2">
    <location>
        <begin position="75"/>
        <end position="131"/>
    </location>
</feature>
<dbReference type="GO" id="GO:0005840">
    <property type="term" value="C:ribosome"/>
    <property type="evidence" value="ECO:0007669"/>
    <property type="project" value="UniProtKB-KW"/>
</dbReference>
<reference evidence="3 4" key="1">
    <citation type="submission" date="2014-01" db="EMBL/GenBank/DDBJ databases">
        <title>Roseivivax halodurans JCM 10272 Genome Sequencing.</title>
        <authorList>
            <person name="Lai Q."/>
            <person name="Li G."/>
            <person name="Shao Z."/>
        </authorList>
    </citation>
    <scope>NUCLEOTIDE SEQUENCE [LARGE SCALE GENOMIC DNA]</scope>
    <source>
        <strain evidence="3 4">JCM 10272</strain>
    </source>
</reference>
<dbReference type="OrthoDB" id="7841298at2"/>
<dbReference type="AlphaFoldDB" id="X7EDA2"/>
<dbReference type="STRING" id="1449350.OCH239_13395"/>
<name>X7EDA2_9RHOB</name>
<feature type="signal peptide" evidence="1">
    <location>
        <begin position="1"/>
        <end position="21"/>
    </location>
</feature>
<protein>
    <submittedName>
        <fullName evidence="3">Ribosomal protein L21</fullName>
    </submittedName>
</protein>
<dbReference type="eggNOG" id="ENOG5033F44">
    <property type="taxonomic scope" value="Bacteria"/>
</dbReference>
<accession>X7EDA2</accession>
<dbReference type="InterPro" id="IPR018637">
    <property type="entry name" value="DUF2059"/>
</dbReference>
<keyword evidence="3" id="KW-0687">Ribonucleoprotein</keyword>
<proteinExistence type="predicted"/>